<accession>Q5BHZ8</accession>
<dbReference type="EMBL" id="BT021426">
    <property type="protein sequence ID" value="AAX33574.1"/>
    <property type="molecule type" value="mRNA"/>
</dbReference>
<sequence>MVKMEPPLIQTHLHATGSQPPIAGQIRTEYHFIFLLHPESAFKPISCKWFQIHGLSFAKPSKMHPAHIS</sequence>
<protein>
    <submittedName>
        <fullName evidence="1">HL01681p</fullName>
    </submittedName>
</protein>
<reference evidence="1" key="1">
    <citation type="submission" date="2005-03" db="EMBL/GenBank/DDBJ databases">
        <authorList>
            <person name="Stapleton M."/>
            <person name="Carlson J."/>
            <person name="Chavez C."/>
            <person name="Frise E."/>
            <person name="George R."/>
            <person name="Pacleb J."/>
            <person name="Park S."/>
            <person name="Wan K."/>
            <person name="Yu C."/>
            <person name="Rubin G.M."/>
            <person name="Celniker S."/>
        </authorList>
    </citation>
    <scope>NUCLEOTIDE SEQUENCE</scope>
    <source>
        <strain evidence="1">Berkeley</strain>
    </source>
</reference>
<dbReference type="AlphaFoldDB" id="Q5BHZ8"/>
<evidence type="ECO:0000313" key="1">
    <source>
        <dbReference type="EMBL" id="AAX33574.1"/>
    </source>
</evidence>
<organism evidence="1">
    <name type="scientific">Drosophila melanogaster</name>
    <name type="common">Fruit fly</name>
    <dbReference type="NCBI Taxonomy" id="7227"/>
    <lineage>
        <taxon>Eukaryota</taxon>
        <taxon>Metazoa</taxon>
        <taxon>Ecdysozoa</taxon>
        <taxon>Arthropoda</taxon>
        <taxon>Hexapoda</taxon>
        <taxon>Insecta</taxon>
        <taxon>Pterygota</taxon>
        <taxon>Neoptera</taxon>
        <taxon>Endopterygota</taxon>
        <taxon>Diptera</taxon>
        <taxon>Brachycera</taxon>
        <taxon>Muscomorpha</taxon>
        <taxon>Ephydroidea</taxon>
        <taxon>Drosophilidae</taxon>
        <taxon>Drosophila</taxon>
        <taxon>Sophophora</taxon>
    </lineage>
</organism>
<name>Q5BHZ8_DROME</name>
<proteinExistence type="evidence at transcript level"/>